<dbReference type="EMBL" id="NIXT01002314">
    <property type="protein sequence ID" value="OXE30340.1"/>
    <property type="molecule type" value="Genomic_DNA"/>
</dbReference>
<comment type="caution">
    <text evidence="3">The sequence shown here is derived from an EMBL/GenBank/DDBJ whole genome shotgun (WGS) entry which is preliminary data.</text>
</comment>
<dbReference type="GO" id="GO:0016020">
    <property type="term" value="C:membrane"/>
    <property type="evidence" value="ECO:0007669"/>
    <property type="project" value="InterPro"/>
</dbReference>
<dbReference type="InterPro" id="IPR000189">
    <property type="entry name" value="Transglyc_AS"/>
</dbReference>
<sequence>DIPNNKKVDYYRTWYLKHPNHLYTVSKRAAPFLYMITQRIEERGLPMELALLPVVESSFDAFAYSHGSAAGLWQFVPGTGKMMGLEQNYWYDGRRDVAASTDAALDYLVQLNERFDGNW</sequence>
<protein>
    <submittedName>
        <fullName evidence="3">Lytic transglycosylase</fullName>
    </submittedName>
</protein>
<evidence type="ECO:0000256" key="1">
    <source>
        <dbReference type="ARBA" id="ARBA00007734"/>
    </source>
</evidence>
<gene>
    <name evidence="3" type="ORF">CA163_23865</name>
</gene>
<evidence type="ECO:0000313" key="3">
    <source>
        <dbReference type="EMBL" id="OXE30340.1"/>
    </source>
</evidence>
<name>A0A227J5M2_VIBPH</name>
<dbReference type="AlphaFoldDB" id="A0A227J5M2"/>
<comment type="similarity">
    <text evidence="1">Belongs to the transglycosylase Slt family.</text>
</comment>
<feature type="non-terminal residue" evidence="3">
    <location>
        <position position="119"/>
    </location>
</feature>
<dbReference type="Pfam" id="PF01464">
    <property type="entry name" value="SLT"/>
    <property type="match status" value="1"/>
</dbReference>
<accession>A0A227J5M2</accession>
<dbReference type="InterPro" id="IPR008258">
    <property type="entry name" value="Transglycosylase_SLT_dom_1"/>
</dbReference>
<dbReference type="GO" id="GO:0000270">
    <property type="term" value="P:peptidoglycan metabolic process"/>
    <property type="evidence" value="ECO:0007669"/>
    <property type="project" value="InterPro"/>
</dbReference>
<organism evidence="3 4">
    <name type="scientific">Vibrio parahaemolyticus</name>
    <dbReference type="NCBI Taxonomy" id="670"/>
    <lineage>
        <taxon>Bacteria</taxon>
        <taxon>Pseudomonadati</taxon>
        <taxon>Pseudomonadota</taxon>
        <taxon>Gammaproteobacteria</taxon>
        <taxon>Vibrionales</taxon>
        <taxon>Vibrionaceae</taxon>
        <taxon>Vibrio</taxon>
    </lineage>
</organism>
<dbReference type="PROSITE" id="PS00922">
    <property type="entry name" value="TRANSGLYCOSYLASE"/>
    <property type="match status" value="1"/>
</dbReference>
<evidence type="ECO:0000259" key="2">
    <source>
        <dbReference type="Pfam" id="PF01464"/>
    </source>
</evidence>
<proteinExistence type="inferred from homology"/>
<evidence type="ECO:0000313" key="4">
    <source>
        <dbReference type="Proteomes" id="UP000214596"/>
    </source>
</evidence>
<dbReference type="InterPro" id="IPR023346">
    <property type="entry name" value="Lysozyme-like_dom_sf"/>
</dbReference>
<dbReference type="Gene3D" id="1.10.530.10">
    <property type="match status" value="1"/>
</dbReference>
<dbReference type="Proteomes" id="UP000214596">
    <property type="component" value="Unassembled WGS sequence"/>
</dbReference>
<dbReference type="SUPFAM" id="SSF53955">
    <property type="entry name" value="Lysozyme-like"/>
    <property type="match status" value="1"/>
</dbReference>
<feature type="non-terminal residue" evidence="3">
    <location>
        <position position="1"/>
    </location>
</feature>
<dbReference type="GO" id="GO:0008933">
    <property type="term" value="F:peptidoglycan lytic transglycosylase activity"/>
    <property type="evidence" value="ECO:0007669"/>
    <property type="project" value="InterPro"/>
</dbReference>
<feature type="domain" description="Transglycosylase SLT" evidence="2">
    <location>
        <begin position="43"/>
        <end position="119"/>
    </location>
</feature>
<reference evidence="3 4" key="1">
    <citation type="journal article" date="2017" name="Appl. Environ. Microbiol.">
        <title>Parallel evolution of two clades of a major Atlantic endemic Vibrio parahaemolyticus pathogen lineage by independent acquisition of related pathogenicity islands.</title>
        <authorList>
            <person name="Xu F."/>
            <person name="Gonzalez-Escalona N."/>
            <person name="Drees K.P."/>
            <person name="Sebra R.P."/>
            <person name="Cooper V.S."/>
            <person name="Jones S.H."/>
            <person name="Whistler C.A."/>
        </authorList>
    </citation>
    <scope>NUCLEOTIDE SEQUENCE [LARGE SCALE GENOMIC DNA]</scope>
    <source>
        <strain evidence="3 4">MAVP-3</strain>
    </source>
</reference>